<name>U2LYS5_9FIRM</name>
<comment type="caution">
    <text evidence="2">The sequence shown here is derived from an EMBL/GenBank/DDBJ whole genome shotgun (WGS) entry which is preliminary data.</text>
</comment>
<dbReference type="Pfam" id="PF07441">
    <property type="entry name" value="BofA"/>
    <property type="match status" value="1"/>
</dbReference>
<keyword evidence="1" id="KW-1133">Transmembrane helix</keyword>
<dbReference type="Proteomes" id="UP000016662">
    <property type="component" value="Unassembled WGS sequence"/>
</dbReference>
<reference evidence="2 3" key="1">
    <citation type="submission" date="2013-07" db="EMBL/GenBank/DDBJ databases">
        <authorList>
            <person name="Weinstock G."/>
            <person name="Sodergren E."/>
            <person name="Wylie T."/>
            <person name="Fulton L."/>
            <person name="Fulton R."/>
            <person name="Fronick C."/>
            <person name="O'Laughlin M."/>
            <person name="Godfrey J."/>
            <person name="Miner T."/>
            <person name="Herter B."/>
            <person name="Appelbaum E."/>
            <person name="Cordes M."/>
            <person name="Lek S."/>
            <person name="Wollam A."/>
            <person name="Pepin K.H."/>
            <person name="Palsikar V.B."/>
            <person name="Mitreva M."/>
            <person name="Wilson R.K."/>
        </authorList>
    </citation>
    <scope>NUCLEOTIDE SEQUENCE [LARGE SCALE GENOMIC DNA]</scope>
    <source>
        <strain evidence="2 3">ATCC 27760</strain>
    </source>
</reference>
<protein>
    <recommendedName>
        <fullName evidence="4">Pro-sigmaK processing inhibitor BofA</fullName>
    </recommendedName>
</protein>
<dbReference type="PATRIC" id="fig|411473.3.peg.2045"/>
<evidence type="ECO:0000313" key="2">
    <source>
        <dbReference type="EMBL" id="ERJ92248.1"/>
    </source>
</evidence>
<dbReference type="GeneID" id="93693871"/>
<proteinExistence type="predicted"/>
<keyword evidence="3" id="KW-1185">Reference proteome</keyword>
<accession>U2LYS5</accession>
<dbReference type="STRING" id="411473.RUMCAL_02455"/>
<evidence type="ECO:0000256" key="1">
    <source>
        <dbReference type="SAM" id="Phobius"/>
    </source>
</evidence>
<sequence length="84" mass="9194">MEEVVFWGIWAVLGICMLCYYLRRKRKILSMLAGVGSGFLALLLVHYGGGFFGFSPALNLLHLVQAGVLGVPGVILMVVLHFTL</sequence>
<dbReference type="OrthoDB" id="1822702at2"/>
<dbReference type="RefSeq" id="WP_021680622.1">
    <property type="nucleotide sequence ID" value="NZ_KI260296.1"/>
</dbReference>
<organism evidence="2 3">
    <name type="scientific">Ruminococcus callidus ATCC 27760</name>
    <dbReference type="NCBI Taxonomy" id="411473"/>
    <lineage>
        <taxon>Bacteria</taxon>
        <taxon>Bacillati</taxon>
        <taxon>Bacillota</taxon>
        <taxon>Clostridia</taxon>
        <taxon>Eubacteriales</taxon>
        <taxon>Oscillospiraceae</taxon>
        <taxon>Ruminococcus</taxon>
    </lineage>
</organism>
<evidence type="ECO:0008006" key="4">
    <source>
        <dbReference type="Google" id="ProtNLM"/>
    </source>
</evidence>
<dbReference type="AlphaFoldDB" id="U2LYS5"/>
<gene>
    <name evidence="2" type="ORF">RUMCAL_02455</name>
</gene>
<keyword evidence="1" id="KW-0472">Membrane</keyword>
<feature type="transmembrane region" description="Helical" evidence="1">
    <location>
        <begin position="6"/>
        <end position="22"/>
    </location>
</feature>
<dbReference type="EMBL" id="AWVF01000296">
    <property type="protein sequence ID" value="ERJ92248.1"/>
    <property type="molecule type" value="Genomic_DNA"/>
</dbReference>
<dbReference type="HOGENOM" id="CLU_2525508_0_0_9"/>
<feature type="transmembrane region" description="Helical" evidence="1">
    <location>
        <begin position="29"/>
        <end position="48"/>
    </location>
</feature>
<dbReference type="InterPro" id="IPR010001">
    <property type="entry name" value="BofA"/>
</dbReference>
<evidence type="ECO:0000313" key="3">
    <source>
        <dbReference type="Proteomes" id="UP000016662"/>
    </source>
</evidence>
<keyword evidence="1" id="KW-0812">Transmembrane</keyword>
<feature type="transmembrane region" description="Helical" evidence="1">
    <location>
        <begin position="60"/>
        <end position="82"/>
    </location>
</feature>